<evidence type="ECO:0000256" key="3">
    <source>
        <dbReference type="ARBA" id="ARBA00022448"/>
    </source>
</evidence>
<comment type="similarity">
    <text evidence="2 9">Belongs to the binding-protein-dependent transport system permease family. CysTW subfamily.</text>
</comment>
<evidence type="ECO:0000313" key="13">
    <source>
        <dbReference type="Proteomes" id="UP000030001"/>
    </source>
</evidence>
<feature type="transmembrane region" description="Helical" evidence="8">
    <location>
        <begin position="155"/>
        <end position="175"/>
    </location>
</feature>
<evidence type="ECO:0000256" key="9">
    <source>
        <dbReference type="RuleBase" id="RU363054"/>
    </source>
</evidence>
<evidence type="ECO:0000256" key="8">
    <source>
        <dbReference type="RuleBase" id="RU363032"/>
    </source>
</evidence>
<protein>
    <recommendedName>
        <fullName evidence="9">Phosphate transport system permease protein</fullName>
    </recommendedName>
</protein>
<evidence type="ECO:0000259" key="10">
    <source>
        <dbReference type="PROSITE" id="PS50928"/>
    </source>
</evidence>
<feature type="transmembrane region" description="Helical" evidence="8">
    <location>
        <begin position="125"/>
        <end position="149"/>
    </location>
</feature>
<evidence type="ECO:0000256" key="4">
    <source>
        <dbReference type="ARBA" id="ARBA00022475"/>
    </source>
</evidence>
<dbReference type="GO" id="GO:0005886">
    <property type="term" value="C:plasma membrane"/>
    <property type="evidence" value="ECO:0007669"/>
    <property type="project" value="UniProtKB-SubCell"/>
</dbReference>
<keyword evidence="6 8" id="KW-1133">Transmembrane helix</keyword>
<accession>A0A099Y876</accession>
<feature type="transmembrane region" description="Helical" evidence="8">
    <location>
        <begin position="22"/>
        <end position="43"/>
    </location>
</feature>
<dbReference type="Proteomes" id="UP001218021">
    <property type="component" value="Unassembled WGS sequence"/>
</dbReference>
<keyword evidence="7 8" id="KW-0472">Membrane</keyword>
<evidence type="ECO:0000256" key="6">
    <source>
        <dbReference type="ARBA" id="ARBA00022989"/>
    </source>
</evidence>
<dbReference type="AlphaFoldDB" id="A0A099Y876"/>
<reference evidence="11 13" key="1">
    <citation type="submission" date="2014-09" db="EMBL/GenBank/DDBJ databases">
        <title>Lactobacillus mucosae CRL573 Genome Sequencing.</title>
        <authorList>
            <person name="Bleckwedel J."/>
            <person name="Teran L.C."/>
            <person name="Bonacina J."/>
            <person name="Saavedra L."/>
            <person name="Mozzi F.B."/>
            <person name="Raya R.R."/>
        </authorList>
    </citation>
    <scope>NUCLEOTIDE SEQUENCE [LARGE SCALE GENOMIC DNA]</scope>
    <source>
        <strain evidence="11 13">CRL573</strain>
    </source>
</reference>
<dbReference type="PANTHER" id="PTHR30425">
    <property type="entry name" value="PHOSPHATE TRANSPORT SYSTEM PERMEASE PROTEIN PST"/>
    <property type="match status" value="1"/>
</dbReference>
<proteinExistence type="inferred from homology"/>
<evidence type="ECO:0000313" key="11">
    <source>
        <dbReference type="EMBL" id="KGL66444.1"/>
    </source>
</evidence>
<evidence type="ECO:0000256" key="2">
    <source>
        <dbReference type="ARBA" id="ARBA00007069"/>
    </source>
</evidence>
<dbReference type="GO" id="GO:0006817">
    <property type="term" value="P:phosphate ion transport"/>
    <property type="evidence" value="ECO:0007669"/>
    <property type="project" value="UniProtKB-KW"/>
</dbReference>
<comment type="caution">
    <text evidence="11">The sequence shown here is derived from an EMBL/GenBank/DDBJ whole genome shotgun (WGS) entry which is preliminary data.</text>
</comment>
<dbReference type="Pfam" id="PF00528">
    <property type="entry name" value="BPD_transp_1"/>
    <property type="match status" value="1"/>
</dbReference>
<keyword evidence="4 9" id="KW-1003">Cell membrane</keyword>
<comment type="function">
    <text evidence="9">Part of the binding-protein-dependent transport system for phosphate; probably responsible for the translocation of the substrate across the membrane.</text>
</comment>
<dbReference type="GO" id="GO:0005315">
    <property type="term" value="F:phosphate transmembrane transporter activity"/>
    <property type="evidence" value="ECO:0007669"/>
    <property type="project" value="InterPro"/>
</dbReference>
<keyword evidence="5 8" id="KW-0812">Transmembrane</keyword>
<feature type="domain" description="ABC transmembrane type-1" evidence="10">
    <location>
        <begin position="85"/>
        <end position="295"/>
    </location>
</feature>
<dbReference type="CDD" id="cd06261">
    <property type="entry name" value="TM_PBP2"/>
    <property type="match status" value="1"/>
</dbReference>
<dbReference type="PROSITE" id="PS50928">
    <property type="entry name" value="ABC_TM1"/>
    <property type="match status" value="1"/>
</dbReference>
<feature type="transmembrane region" description="Helical" evidence="8">
    <location>
        <begin position="217"/>
        <end position="239"/>
    </location>
</feature>
<organism evidence="11 13">
    <name type="scientific">Limosilactobacillus mucosae</name>
    <name type="common">Lactobacillus mucosae</name>
    <dbReference type="NCBI Taxonomy" id="97478"/>
    <lineage>
        <taxon>Bacteria</taxon>
        <taxon>Bacillati</taxon>
        <taxon>Bacillota</taxon>
        <taxon>Bacilli</taxon>
        <taxon>Lactobacillales</taxon>
        <taxon>Lactobacillaceae</taxon>
        <taxon>Limosilactobacillus</taxon>
    </lineage>
</organism>
<reference evidence="12" key="2">
    <citation type="submission" date="2023-01" db="EMBL/GenBank/DDBJ databases">
        <title>Genome analysis of 13 Lactobacillus isolated from gut of wild boar.</title>
        <authorList>
            <person name="Papp P."/>
            <person name="Libisch B."/>
            <person name="Nagy T."/>
            <person name="Olasz F."/>
        </authorList>
    </citation>
    <scope>NUCLEOTIDE SEQUENCE</scope>
    <source>
        <strain evidence="12">F108</strain>
    </source>
</reference>
<dbReference type="InterPro" id="IPR000515">
    <property type="entry name" value="MetI-like"/>
</dbReference>
<dbReference type="SUPFAM" id="SSF161098">
    <property type="entry name" value="MetI-like"/>
    <property type="match status" value="1"/>
</dbReference>
<dbReference type="InterPro" id="IPR011864">
    <property type="entry name" value="Phosphate_PstC"/>
</dbReference>
<feature type="transmembrane region" description="Helical" evidence="8">
    <location>
        <begin position="85"/>
        <end position="113"/>
    </location>
</feature>
<name>A0A099Y876_LIMMU</name>
<sequence>MNEQDQLMKSSFQTRQDHWGKLVSYFCITVIGLLVISIIYFIAARGLNMFIKDGVSLKDFLTGMTWDPTVTDAHGKPEVGAWPMIFTSFAVTILATLVATPLALAVAIFMTELAPKKAASFMQSVIELLVGIPSVVYGFVGLVVVVPFIRHLFGGTGSGILAAVTVLFVMVLPTITSMSIDSLKNVPKNYREASIALGATLWQTIYKVILRSAIPGILTAVIFGMARAFGEALAVQMVIGNAPLMPENLISPASTLTSTLTVGIGNTVMGTLPNDALWSLALVLMLMSLAFNLLVKLVNKKGVSRNA</sequence>
<evidence type="ECO:0000313" key="12">
    <source>
        <dbReference type="EMBL" id="MDC2827489.1"/>
    </source>
</evidence>
<dbReference type="EMBL" id="JROC01000036">
    <property type="protein sequence ID" value="KGL66444.1"/>
    <property type="molecule type" value="Genomic_DNA"/>
</dbReference>
<dbReference type="Proteomes" id="UP000030001">
    <property type="component" value="Unassembled WGS sequence"/>
</dbReference>
<dbReference type="EMBL" id="JAQOND010000019">
    <property type="protein sequence ID" value="MDC2827489.1"/>
    <property type="molecule type" value="Genomic_DNA"/>
</dbReference>
<keyword evidence="9" id="KW-0592">Phosphate transport</keyword>
<gene>
    <name evidence="12" type="primary">pstC</name>
    <name evidence="11" type="ORF">LX03_08765</name>
    <name evidence="12" type="ORF">PO158_04215</name>
</gene>
<dbReference type="RefSeq" id="WP_034540867.1">
    <property type="nucleotide sequence ID" value="NZ_CP049766.1"/>
</dbReference>
<dbReference type="InterPro" id="IPR051124">
    <property type="entry name" value="Phosphate_Transport_Permease"/>
</dbReference>
<evidence type="ECO:0000256" key="7">
    <source>
        <dbReference type="ARBA" id="ARBA00023136"/>
    </source>
</evidence>
<dbReference type="Gene3D" id="1.10.3720.10">
    <property type="entry name" value="MetI-like"/>
    <property type="match status" value="1"/>
</dbReference>
<feature type="transmembrane region" description="Helical" evidence="8">
    <location>
        <begin position="276"/>
        <end position="295"/>
    </location>
</feature>
<dbReference type="PANTHER" id="PTHR30425:SF2">
    <property type="entry name" value="ABC TRANSPORTER PERMEASE PROTEIN YQGH-RELATED"/>
    <property type="match status" value="1"/>
</dbReference>
<comment type="subcellular location">
    <subcellularLocation>
        <location evidence="1 8">Cell membrane</location>
        <topology evidence="1 8">Multi-pass membrane protein</topology>
    </subcellularLocation>
</comment>
<dbReference type="InterPro" id="IPR035906">
    <property type="entry name" value="MetI-like_sf"/>
</dbReference>
<dbReference type="NCBIfam" id="TIGR02138">
    <property type="entry name" value="phosphate_pstC"/>
    <property type="match status" value="1"/>
</dbReference>
<keyword evidence="3 8" id="KW-0813">Transport</keyword>
<evidence type="ECO:0000256" key="5">
    <source>
        <dbReference type="ARBA" id="ARBA00022692"/>
    </source>
</evidence>
<evidence type="ECO:0000256" key="1">
    <source>
        <dbReference type="ARBA" id="ARBA00004651"/>
    </source>
</evidence>